<dbReference type="AlphaFoldDB" id="A0A8J3JLP5"/>
<evidence type="ECO:0000313" key="2">
    <source>
        <dbReference type="EMBL" id="GIF81210.1"/>
    </source>
</evidence>
<dbReference type="EMBL" id="BONF01000012">
    <property type="protein sequence ID" value="GIF81210.1"/>
    <property type="molecule type" value="Genomic_DNA"/>
</dbReference>
<evidence type="ECO:0000256" key="1">
    <source>
        <dbReference type="SAM" id="MobiDB-lite"/>
    </source>
</evidence>
<proteinExistence type="predicted"/>
<dbReference type="RefSeq" id="WP_203745757.1">
    <property type="nucleotide sequence ID" value="NZ_BONF01000012.1"/>
</dbReference>
<feature type="compositionally biased region" description="Basic and acidic residues" evidence="1">
    <location>
        <begin position="14"/>
        <end position="28"/>
    </location>
</feature>
<evidence type="ECO:0000313" key="3">
    <source>
        <dbReference type="Proteomes" id="UP000601223"/>
    </source>
</evidence>
<accession>A0A8J3JLP5</accession>
<reference evidence="2 3" key="1">
    <citation type="submission" date="2021-01" db="EMBL/GenBank/DDBJ databases">
        <title>Whole genome shotgun sequence of Catellatospora bangladeshensis NBRC 107357.</title>
        <authorList>
            <person name="Komaki H."/>
            <person name="Tamura T."/>
        </authorList>
    </citation>
    <scope>NUCLEOTIDE SEQUENCE [LARGE SCALE GENOMIC DNA]</scope>
    <source>
        <strain evidence="2 3">NBRC 107357</strain>
    </source>
</reference>
<sequence>MPEHVPSQPASPSNRDRILRDRERDQERAQLPGDTLLEPGPGPLQALALEGFGEQSFASPSWLDVPATSLVDHPLLRGLLLELPPRGSQPTAEWLNRWFEATRSVLDLIYQRNR</sequence>
<feature type="region of interest" description="Disordered" evidence="1">
    <location>
        <begin position="1"/>
        <end position="44"/>
    </location>
</feature>
<protein>
    <submittedName>
        <fullName evidence="2">Uncharacterized protein</fullName>
    </submittedName>
</protein>
<comment type="caution">
    <text evidence="2">The sequence shown here is derived from an EMBL/GenBank/DDBJ whole genome shotgun (WGS) entry which is preliminary data.</text>
</comment>
<organism evidence="2 3">
    <name type="scientific">Catellatospora bangladeshensis</name>
    <dbReference type="NCBI Taxonomy" id="310355"/>
    <lineage>
        <taxon>Bacteria</taxon>
        <taxon>Bacillati</taxon>
        <taxon>Actinomycetota</taxon>
        <taxon>Actinomycetes</taxon>
        <taxon>Micromonosporales</taxon>
        <taxon>Micromonosporaceae</taxon>
        <taxon>Catellatospora</taxon>
    </lineage>
</organism>
<name>A0A8J3JLP5_9ACTN</name>
<dbReference type="Proteomes" id="UP000601223">
    <property type="component" value="Unassembled WGS sequence"/>
</dbReference>
<keyword evidence="3" id="KW-1185">Reference proteome</keyword>
<gene>
    <name evidence="2" type="ORF">Cba03nite_25590</name>
</gene>